<proteinExistence type="predicted"/>
<sequence length="150" mass="17266">MTIRKATINDLYAIVDLLADDELGQIREQLKNPLPTSYIKAFETITEDAHQELMVVENESSEIIGTFQLTFIQYLNYSGGLRAQVETVQIRKDHRSLGIGKRIFEWIIQHAKARNAIILQLTSDKKRPRAIKFYEALGFTATHEGMKMHF</sequence>
<dbReference type="InterPro" id="IPR039143">
    <property type="entry name" value="GNPNAT1-like"/>
</dbReference>
<keyword evidence="2" id="KW-0012">Acyltransferase</keyword>
<accession>T2KM52</accession>
<dbReference type="eggNOG" id="COG0454">
    <property type="taxonomic scope" value="Bacteria"/>
</dbReference>
<dbReference type="EMBL" id="HG315671">
    <property type="protein sequence ID" value="CDF79084.1"/>
    <property type="molecule type" value="Genomic_DNA"/>
</dbReference>
<dbReference type="InterPro" id="IPR000182">
    <property type="entry name" value="GNAT_dom"/>
</dbReference>
<dbReference type="HOGENOM" id="CLU_013985_34_6_10"/>
<dbReference type="Pfam" id="PF00583">
    <property type="entry name" value="Acetyltransf_1"/>
    <property type="match status" value="1"/>
</dbReference>
<dbReference type="PROSITE" id="PS51186">
    <property type="entry name" value="GNAT"/>
    <property type="match status" value="1"/>
</dbReference>
<keyword evidence="3" id="KW-1185">Reference proteome</keyword>
<evidence type="ECO:0000259" key="1">
    <source>
        <dbReference type="PROSITE" id="PS51186"/>
    </source>
</evidence>
<keyword evidence="2" id="KW-0808">Transferase</keyword>
<dbReference type="SUPFAM" id="SSF55729">
    <property type="entry name" value="Acyl-CoA N-acyltransferases (Nat)"/>
    <property type="match status" value="1"/>
</dbReference>
<dbReference type="RefSeq" id="WP_038528977.1">
    <property type="nucleotide sequence ID" value="NZ_HG315671.1"/>
</dbReference>
<reference evidence="2 3" key="1">
    <citation type="journal article" date="2013" name="Appl. Environ. Microbiol.">
        <title>The genome of the alga-associated marine flavobacterium Formosa agariphila KMM 3901T reveals a broad potential for degradation of algal polysaccharides.</title>
        <authorList>
            <person name="Mann A.J."/>
            <person name="Hahnke R.L."/>
            <person name="Huang S."/>
            <person name="Werner J."/>
            <person name="Xing P."/>
            <person name="Barbeyron T."/>
            <person name="Huettel B."/>
            <person name="Stueber K."/>
            <person name="Reinhardt R."/>
            <person name="Harder J."/>
            <person name="Gloeckner F.O."/>
            <person name="Amann R.I."/>
            <person name="Teeling H."/>
        </authorList>
    </citation>
    <scope>NUCLEOTIDE SEQUENCE [LARGE SCALE GENOMIC DNA]</scope>
    <source>
        <strain evidence="3">DSM 15362 / KCTC 12365 / LMG 23005 / KMM 3901</strain>
    </source>
</reference>
<evidence type="ECO:0000313" key="3">
    <source>
        <dbReference type="Proteomes" id="UP000016160"/>
    </source>
</evidence>
<dbReference type="PANTHER" id="PTHR13355">
    <property type="entry name" value="GLUCOSAMINE 6-PHOSPHATE N-ACETYLTRANSFERASE"/>
    <property type="match status" value="1"/>
</dbReference>
<dbReference type="PATRIC" id="fig|1347342.6.peg.1381"/>
<organism evidence="2 3">
    <name type="scientific">Formosa agariphila (strain DSM 15362 / KCTC 12365 / LMG 23005 / KMM 3901 / M-2Alg 35-1)</name>
    <dbReference type="NCBI Taxonomy" id="1347342"/>
    <lineage>
        <taxon>Bacteria</taxon>
        <taxon>Pseudomonadati</taxon>
        <taxon>Bacteroidota</taxon>
        <taxon>Flavobacteriia</taxon>
        <taxon>Flavobacteriales</taxon>
        <taxon>Flavobacteriaceae</taxon>
        <taxon>Formosa</taxon>
    </lineage>
</organism>
<dbReference type="Gene3D" id="3.40.630.30">
    <property type="match status" value="1"/>
</dbReference>
<dbReference type="PANTHER" id="PTHR13355:SF15">
    <property type="entry name" value="GCN5-RELATED N-ACETYLTRANSFERASE 3, CHLOROPLASTIC"/>
    <property type="match status" value="1"/>
</dbReference>
<dbReference type="AlphaFoldDB" id="T2KM52"/>
<dbReference type="Proteomes" id="UP000016160">
    <property type="component" value="Chromosome"/>
</dbReference>
<feature type="domain" description="N-acetyltransferase" evidence="1">
    <location>
        <begin position="1"/>
        <end position="150"/>
    </location>
</feature>
<evidence type="ECO:0000313" key="2">
    <source>
        <dbReference type="EMBL" id="CDF79084.1"/>
    </source>
</evidence>
<gene>
    <name evidence="2" type="ORF">BN863_13720</name>
</gene>
<name>T2KM52_FORAG</name>
<dbReference type="InterPro" id="IPR016181">
    <property type="entry name" value="Acyl_CoA_acyltransferase"/>
</dbReference>
<dbReference type="GO" id="GO:0008080">
    <property type="term" value="F:N-acetyltransferase activity"/>
    <property type="evidence" value="ECO:0007669"/>
    <property type="project" value="TreeGrafter"/>
</dbReference>
<protein>
    <submittedName>
        <fullName evidence="2">Acyl-CoA N-acyltransferase (GNAT) family protein</fullName>
    </submittedName>
</protein>
<dbReference type="OrthoDB" id="9789603at2"/>
<dbReference type="CDD" id="cd04301">
    <property type="entry name" value="NAT_SF"/>
    <property type="match status" value="1"/>
</dbReference>